<sequence length="96" mass="11215">MIIKPLSDRVLLKWLEAENITKSGIYIPENSNKDRPYMYEVIAVGPGKEVDWKLIKIELNPWDKVISWQYSGDDIEIDWKKFKIVAADYILAKMEG</sequence>
<dbReference type="Gene3D" id="2.30.33.40">
    <property type="entry name" value="GroES chaperonin"/>
    <property type="match status" value="1"/>
</dbReference>
<dbReference type="SMART" id="SM00883">
    <property type="entry name" value="Cpn10"/>
    <property type="match status" value="1"/>
</dbReference>
<evidence type="ECO:0000256" key="3">
    <source>
        <dbReference type="RuleBase" id="RU000535"/>
    </source>
</evidence>
<organism evidence="4">
    <name type="scientific">uncultured bacterium</name>
    <name type="common">gcode 4</name>
    <dbReference type="NCBI Taxonomy" id="1234023"/>
    <lineage>
        <taxon>Bacteria</taxon>
        <taxon>environmental samples</taxon>
    </lineage>
</organism>
<comment type="caution">
    <text evidence="4">The sequence shown here is derived from an EMBL/GenBank/DDBJ whole genome shotgun (WGS) entry which is preliminary data.</text>
</comment>
<dbReference type="GO" id="GO:0051082">
    <property type="term" value="F:unfolded protein binding"/>
    <property type="evidence" value="ECO:0007669"/>
    <property type="project" value="TreeGrafter"/>
</dbReference>
<gene>
    <name evidence="4" type="ORF">ACD_49C00022G0005</name>
</gene>
<comment type="subunit">
    <text evidence="3">Heptamer of 7 subunits arranged in a ring.</text>
</comment>
<dbReference type="PROSITE" id="PS00681">
    <property type="entry name" value="CHAPERONINS_CPN10"/>
    <property type="match status" value="1"/>
</dbReference>
<evidence type="ECO:0000256" key="1">
    <source>
        <dbReference type="ARBA" id="ARBA00006975"/>
    </source>
</evidence>
<dbReference type="InterPro" id="IPR018369">
    <property type="entry name" value="Chaprnonin_Cpn10_CS"/>
</dbReference>
<dbReference type="AlphaFoldDB" id="K2AY94"/>
<dbReference type="Pfam" id="PF00166">
    <property type="entry name" value="Cpn10"/>
    <property type="match status" value="1"/>
</dbReference>
<proteinExistence type="inferred from homology"/>
<dbReference type="PRINTS" id="PR00297">
    <property type="entry name" value="CHAPERONIN10"/>
</dbReference>
<dbReference type="InterPro" id="IPR020818">
    <property type="entry name" value="Chaperonin_GroES"/>
</dbReference>
<comment type="similarity">
    <text evidence="1 3">Belongs to the GroES chaperonin family.</text>
</comment>
<dbReference type="PANTHER" id="PTHR10772:SF63">
    <property type="entry name" value="20 KDA CHAPERONIN, CHLOROPLASTIC"/>
    <property type="match status" value="1"/>
</dbReference>
<dbReference type="InterPro" id="IPR037124">
    <property type="entry name" value="Chaperonin_GroES_sf"/>
</dbReference>
<dbReference type="GO" id="GO:0046872">
    <property type="term" value="F:metal ion binding"/>
    <property type="evidence" value="ECO:0007669"/>
    <property type="project" value="TreeGrafter"/>
</dbReference>
<dbReference type="CDD" id="cd00320">
    <property type="entry name" value="cpn10"/>
    <property type="match status" value="1"/>
</dbReference>
<dbReference type="GO" id="GO:0005524">
    <property type="term" value="F:ATP binding"/>
    <property type="evidence" value="ECO:0007669"/>
    <property type="project" value="InterPro"/>
</dbReference>
<accession>K2AY94</accession>
<dbReference type="SUPFAM" id="SSF50129">
    <property type="entry name" value="GroES-like"/>
    <property type="match status" value="1"/>
</dbReference>
<dbReference type="InterPro" id="IPR011032">
    <property type="entry name" value="GroES-like_sf"/>
</dbReference>
<reference evidence="4" key="1">
    <citation type="journal article" date="2012" name="Science">
        <title>Fermentation, hydrogen, and sulfur metabolism in multiple uncultivated bacterial phyla.</title>
        <authorList>
            <person name="Wrighton K.C."/>
            <person name="Thomas B.C."/>
            <person name="Sharon I."/>
            <person name="Miller C.S."/>
            <person name="Castelle C.J."/>
            <person name="VerBerkmoes N.C."/>
            <person name="Wilkins M.J."/>
            <person name="Hettich R.L."/>
            <person name="Lipton M.S."/>
            <person name="Williams K.H."/>
            <person name="Long P.E."/>
            <person name="Banfield J.F."/>
        </authorList>
    </citation>
    <scope>NUCLEOTIDE SEQUENCE [LARGE SCALE GENOMIC DNA]</scope>
</reference>
<evidence type="ECO:0000256" key="2">
    <source>
        <dbReference type="ARBA" id="ARBA00023186"/>
    </source>
</evidence>
<dbReference type="FunFam" id="2.30.33.40:FF:000001">
    <property type="entry name" value="10 kDa chaperonin"/>
    <property type="match status" value="1"/>
</dbReference>
<dbReference type="GO" id="GO:0051087">
    <property type="term" value="F:protein-folding chaperone binding"/>
    <property type="evidence" value="ECO:0007669"/>
    <property type="project" value="TreeGrafter"/>
</dbReference>
<name>K2AY94_9BACT</name>
<dbReference type="EMBL" id="AMFJ01021608">
    <property type="protein sequence ID" value="EKD66682.1"/>
    <property type="molecule type" value="Genomic_DNA"/>
</dbReference>
<dbReference type="PANTHER" id="PTHR10772">
    <property type="entry name" value="10 KDA HEAT SHOCK PROTEIN"/>
    <property type="match status" value="1"/>
</dbReference>
<evidence type="ECO:0000313" key="4">
    <source>
        <dbReference type="EMBL" id="EKD66682.1"/>
    </source>
</evidence>
<protein>
    <recommendedName>
        <fullName evidence="3">10 kDa chaperonin</fullName>
    </recommendedName>
</protein>
<keyword evidence="2 3" id="KW-0143">Chaperone</keyword>
<dbReference type="GO" id="GO:0044183">
    <property type="term" value="F:protein folding chaperone"/>
    <property type="evidence" value="ECO:0007669"/>
    <property type="project" value="InterPro"/>
</dbReference>
<comment type="function">
    <text evidence="3">Together with the chaperonin GroEL, plays an essential role in assisting protein folding. The GroEL-GroES system forms a nano-cage that allows encapsulation of the non-native substrate proteins and provides a physical environment optimized to promote and accelerate protein folding. GroES binds to the apical surface of the GroEL ring, thereby capping the opening of the GroEL channel.</text>
</comment>